<name>M2N2S3_BAUPA</name>
<dbReference type="OMA" id="CERNSIR"/>
<dbReference type="EMBL" id="KB445553">
    <property type="protein sequence ID" value="EMC98248.1"/>
    <property type="molecule type" value="Genomic_DNA"/>
</dbReference>
<keyword evidence="2" id="KW-0862">Zinc</keyword>
<keyword evidence="8" id="KW-1185">Reference proteome</keyword>
<dbReference type="eggNOG" id="ENOG502T560">
    <property type="taxonomic scope" value="Eukaryota"/>
</dbReference>
<dbReference type="PANTHER" id="PTHR36206">
    <property type="entry name" value="ASPERCRYPTIN BIOSYNTHESIS CLUSTER-SPECIFIC TRANSCRIPTION REGULATOR ATNN-RELATED"/>
    <property type="match status" value="1"/>
</dbReference>
<gene>
    <name evidence="7" type="ORF">BAUCODRAFT_417842</name>
</gene>
<dbReference type="InterPro" id="IPR052360">
    <property type="entry name" value="Transcr_Regulatory_Proteins"/>
</dbReference>
<dbReference type="KEGG" id="bcom:BAUCODRAFT_417842"/>
<evidence type="ECO:0000256" key="1">
    <source>
        <dbReference type="ARBA" id="ARBA00022723"/>
    </source>
</evidence>
<dbReference type="Proteomes" id="UP000011761">
    <property type="component" value="Unassembled WGS sequence"/>
</dbReference>
<dbReference type="RefSeq" id="XP_007674964.1">
    <property type="nucleotide sequence ID" value="XM_007676774.1"/>
</dbReference>
<protein>
    <submittedName>
        <fullName evidence="7">Uncharacterized protein</fullName>
    </submittedName>
</protein>
<dbReference type="GO" id="GO:0046872">
    <property type="term" value="F:metal ion binding"/>
    <property type="evidence" value="ECO:0007669"/>
    <property type="project" value="UniProtKB-KW"/>
</dbReference>
<dbReference type="HOGENOM" id="CLU_108566_0_0_1"/>
<proteinExistence type="predicted"/>
<evidence type="ECO:0000256" key="3">
    <source>
        <dbReference type="ARBA" id="ARBA00023015"/>
    </source>
</evidence>
<reference evidence="7 8" key="1">
    <citation type="journal article" date="2012" name="PLoS Pathog.">
        <title>Diverse lifestyles and strategies of plant pathogenesis encoded in the genomes of eighteen Dothideomycetes fungi.</title>
        <authorList>
            <person name="Ohm R.A."/>
            <person name="Feau N."/>
            <person name="Henrissat B."/>
            <person name="Schoch C.L."/>
            <person name="Horwitz B.A."/>
            <person name="Barry K.W."/>
            <person name="Condon B.J."/>
            <person name="Copeland A.C."/>
            <person name="Dhillon B."/>
            <person name="Glaser F."/>
            <person name="Hesse C.N."/>
            <person name="Kosti I."/>
            <person name="LaButti K."/>
            <person name="Lindquist E.A."/>
            <person name="Lucas S."/>
            <person name="Salamov A.A."/>
            <person name="Bradshaw R.E."/>
            <person name="Ciuffetti L."/>
            <person name="Hamelin R.C."/>
            <person name="Kema G.H.J."/>
            <person name="Lawrence C."/>
            <person name="Scott J.A."/>
            <person name="Spatafora J.W."/>
            <person name="Turgeon B.G."/>
            <person name="de Wit P.J.G.M."/>
            <person name="Zhong S."/>
            <person name="Goodwin S.B."/>
            <person name="Grigoriev I.V."/>
        </authorList>
    </citation>
    <scope>NUCLEOTIDE SEQUENCE [LARGE SCALE GENOMIC DNA]</scope>
    <source>
        <strain evidence="7 8">UAMH 10762</strain>
    </source>
</reference>
<evidence type="ECO:0000256" key="5">
    <source>
        <dbReference type="ARBA" id="ARBA00023163"/>
    </source>
</evidence>
<keyword evidence="1" id="KW-0479">Metal-binding</keyword>
<keyword evidence="5" id="KW-0804">Transcription</keyword>
<keyword evidence="4" id="KW-0238">DNA-binding</keyword>
<dbReference type="AlphaFoldDB" id="M2N2S3"/>
<evidence type="ECO:0000256" key="2">
    <source>
        <dbReference type="ARBA" id="ARBA00022833"/>
    </source>
</evidence>
<dbReference type="PANTHER" id="PTHR36206:SF12">
    <property type="entry name" value="ASPERCRYPTIN BIOSYNTHESIS CLUSTER-SPECIFIC TRANSCRIPTION REGULATOR ATNN-RELATED"/>
    <property type="match status" value="1"/>
</dbReference>
<accession>M2N2S3</accession>
<keyword evidence="3" id="KW-0805">Transcription regulation</keyword>
<dbReference type="GeneID" id="19114143"/>
<sequence length="191" mass="20977">MDAASRTLPTPNVTRITTLSQAHATLHHCCTVLWWQSHLPATVHFPNEARRLGAEEKKNLRIWLENWEAAFTEFLSAQMSTMGADDLTQCRVLKANHLTCCILASDGGPEPSDFDVFEAEFQAIVELAQAVLQARTAAPSPPSGTTTTPLDLLPVSSGLGIQAPLYVVVTRCTKRDIWDRANRLSLQARGL</sequence>
<evidence type="ECO:0000256" key="6">
    <source>
        <dbReference type="ARBA" id="ARBA00023242"/>
    </source>
</evidence>
<keyword evidence="6" id="KW-0539">Nucleus</keyword>
<dbReference type="GO" id="GO:0003677">
    <property type="term" value="F:DNA binding"/>
    <property type="evidence" value="ECO:0007669"/>
    <property type="project" value="UniProtKB-KW"/>
</dbReference>
<organism evidence="7 8">
    <name type="scientific">Baudoinia panamericana (strain UAMH 10762)</name>
    <name type="common">Angels' share fungus</name>
    <name type="synonym">Baudoinia compniacensis (strain UAMH 10762)</name>
    <dbReference type="NCBI Taxonomy" id="717646"/>
    <lineage>
        <taxon>Eukaryota</taxon>
        <taxon>Fungi</taxon>
        <taxon>Dikarya</taxon>
        <taxon>Ascomycota</taxon>
        <taxon>Pezizomycotina</taxon>
        <taxon>Dothideomycetes</taxon>
        <taxon>Dothideomycetidae</taxon>
        <taxon>Mycosphaerellales</taxon>
        <taxon>Teratosphaeriaceae</taxon>
        <taxon>Baudoinia</taxon>
    </lineage>
</organism>
<evidence type="ECO:0000313" key="8">
    <source>
        <dbReference type="Proteomes" id="UP000011761"/>
    </source>
</evidence>
<evidence type="ECO:0000313" key="7">
    <source>
        <dbReference type="EMBL" id="EMC98248.1"/>
    </source>
</evidence>
<dbReference type="OrthoDB" id="39175at2759"/>
<evidence type="ECO:0000256" key="4">
    <source>
        <dbReference type="ARBA" id="ARBA00023125"/>
    </source>
</evidence>